<dbReference type="RefSeq" id="WP_399592843.1">
    <property type="nucleotide sequence ID" value="NZ_JBITPR010000040.1"/>
</dbReference>
<dbReference type="EMBL" id="JBITPR010000040">
    <property type="protein sequence ID" value="MFI7872107.1"/>
    <property type="molecule type" value="Genomic_DNA"/>
</dbReference>
<sequence>MPTPHAPAHDTGRTHRRSRPAVVAAALAAVFLGTLGNVSATPARAAAEPGAGQPVAADCPPALAKKATCYTGRDANGAHYAMAVPHRWNGSLVVHAHGGPDLGDASDPARSTEDLERWAVMVDQGYAWAGSSYRRGGYGARMAAADTENVRRLFTDRFGRPEHTYLHGQSWGGNVAAKVAETYGRRPGAYDGVLLTNGVLGGGSRGYDYRVDLRVVYQYYCHNHPRPSEPSYPLWQGLRAGSTMTTAGLRARLQECTGYASDPADRTARQQRNLDDILAVTRIPERTLESHLRFATFTFRDIVTNRLDGRNPFGNRGVHYTGSHDDKALNAGVERFSADPTARRDLSWDSDLTGKVSLPVLTLHAIDDPTAFVEHEAAYRATLRGAGREGNLVQTFTREHEHSSLSDSEYANSMAALDTWVRTGHRPSPRSIAASCGTFDATYGEGCFYDPGFHPSPYASRVRPRPGGLAWPAMTAAQERAWSRIEGVGIAP</sequence>
<dbReference type="InterPro" id="IPR045556">
    <property type="entry name" value="DUF6351"/>
</dbReference>
<protein>
    <submittedName>
        <fullName evidence="2">DUF6351 family protein</fullName>
    </submittedName>
</protein>
<name>A0ABW8BC51_9ACTN</name>
<dbReference type="Gene3D" id="3.40.50.1820">
    <property type="entry name" value="alpha/beta hydrolase"/>
    <property type="match status" value="1"/>
</dbReference>
<proteinExistence type="predicted"/>
<dbReference type="InterPro" id="IPR029058">
    <property type="entry name" value="AB_hydrolase_fold"/>
</dbReference>
<evidence type="ECO:0000313" key="3">
    <source>
        <dbReference type="Proteomes" id="UP001614264"/>
    </source>
</evidence>
<keyword evidence="3" id="KW-1185">Reference proteome</keyword>
<comment type="caution">
    <text evidence="2">The sequence shown here is derived from an EMBL/GenBank/DDBJ whole genome shotgun (WGS) entry which is preliminary data.</text>
</comment>
<dbReference type="SUPFAM" id="SSF53474">
    <property type="entry name" value="alpha/beta-Hydrolases"/>
    <property type="match status" value="1"/>
</dbReference>
<evidence type="ECO:0000259" key="1">
    <source>
        <dbReference type="Pfam" id="PF19878"/>
    </source>
</evidence>
<feature type="domain" description="DUF6351" evidence="1">
    <location>
        <begin position="79"/>
        <end position="223"/>
    </location>
</feature>
<organism evidence="2 3">
    <name type="scientific">Streptomyces salinarius</name>
    <dbReference type="NCBI Taxonomy" id="2762598"/>
    <lineage>
        <taxon>Bacteria</taxon>
        <taxon>Bacillati</taxon>
        <taxon>Actinomycetota</taxon>
        <taxon>Actinomycetes</taxon>
        <taxon>Kitasatosporales</taxon>
        <taxon>Streptomycetaceae</taxon>
        <taxon>Streptomyces</taxon>
    </lineage>
</organism>
<dbReference type="Proteomes" id="UP001614264">
    <property type="component" value="Unassembled WGS sequence"/>
</dbReference>
<gene>
    <name evidence="2" type="ORF">AB4829_16100</name>
</gene>
<accession>A0ABW8BC51</accession>
<reference evidence="2 3" key="1">
    <citation type="submission" date="2024-07" db="EMBL/GenBank/DDBJ databases">
        <title>Whole genome sequencing of Prodigiosin pigment-producing Streptomyces salinarius isolated from rhizosphere soil of Arachis hypogaea.</title>
        <authorList>
            <person name="Vidhya A."/>
            <person name="Ramya S."/>
        </authorList>
    </citation>
    <scope>NUCLEOTIDE SEQUENCE [LARGE SCALE GENOMIC DNA]</scope>
    <source>
        <strain evidence="2 3">VRMG2420</strain>
    </source>
</reference>
<evidence type="ECO:0000313" key="2">
    <source>
        <dbReference type="EMBL" id="MFI7872107.1"/>
    </source>
</evidence>
<dbReference type="Pfam" id="PF19878">
    <property type="entry name" value="DUF6351"/>
    <property type="match status" value="1"/>
</dbReference>